<dbReference type="Pfam" id="PF20074">
    <property type="entry name" value="DUF6470"/>
    <property type="match status" value="1"/>
</dbReference>
<name>A0A398BAS0_9BACI</name>
<dbReference type="AlphaFoldDB" id="A0A398BAS0"/>
<accession>A0A398BAS0</accession>
<dbReference type="Proteomes" id="UP000266016">
    <property type="component" value="Unassembled WGS sequence"/>
</dbReference>
<protein>
    <recommendedName>
        <fullName evidence="3">YviE</fullName>
    </recommendedName>
</protein>
<evidence type="ECO:0000313" key="1">
    <source>
        <dbReference type="EMBL" id="RID84786.1"/>
    </source>
</evidence>
<evidence type="ECO:0000313" key="2">
    <source>
        <dbReference type="Proteomes" id="UP000266016"/>
    </source>
</evidence>
<dbReference type="InterPro" id="IPR045527">
    <property type="entry name" value="DUF6470"/>
</dbReference>
<gene>
    <name evidence="1" type="ORF">D1953_13055</name>
</gene>
<dbReference type="RefSeq" id="WP_119117637.1">
    <property type="nucleotide sequence ID" value="NZ_QWVS01000023.1"/>
</dbReference>
<comment type="caution">
    <text evidence="1">The sequence shown here is derived from an EMBL/GenBank/DDBJ whole genome shotgun (WGS) entry which is preliminary data.</text>
</comment>
<evidence type="ECO:0008006" key="3">
    <source>
        <dbReference type="Google" id="ProtNLM"/>
    </source>
</evidence>
<keyword evidence="2" id="KW-1185">Reference proteome</keyword>
<proteinExistence type="predicted"/>
<dbReference type="EMBL" id="QWVS01000023">
    <property type="protein sequence ID" value="RID84786.1"/>
    <property type="molecule type" value="Genomic_DNA"/>
</dbReference>
<sequence length="183" mass="20981">MQQIRMQSTFIQTDLTIEDPVQRMEPSKVIQSIEQPQAALHIERTPGRLTIDQTEAWEQMDIKHIFQRTAELAQEGKQKVLEGIARRSRQGDEMMHIERGGNVLGAHAQQNSERPTKQFNIGWIPTPFSVKTYYEQAKLNIEAQTHKPIIDVQIQKPVHDYTPGSVKMNVTQENSLNIDVVNV</sequence>
<reference evidence="1 2" key="1">
    <citation type="submission" date="2018-08" db="EMBL/GenBank/DDBJ databases">
        <title>Bacillus jemisoniae sp. nov., Bacillus chryseoplanitiae sp. nov., Bacillus resnikiae sp. nov., and Bacillus frankliniae sp. nov., isolated from Viking spacecraft and associated surfaces.</title>
        <authorList>
            <person name="Seuylemezian A."/>
            <person name="Vaishampayan P."/>
        </authorList>
    </citation>
    <scope>NUCLEOTIDE SEQUENCE [LARGE SCALE GENOMIC DNA]</scope>
    <source>
        <strain evidence="1 2">MA001</strain>
    </source>
</reference>
<organism evidence="1 2">
    <name type="scientific">Peribacillus asahii</name>
    <dbReference type="NCBI Taxonomy" id="228899"/>
    <lineage>
        <taxon>Bacteria</taxon>
        <taxon>Bacillati</taxon>
        <taxon>Bacillota</taxon>
        <taxon>Bacilli</taxon>
        <taxon>Bacillales</taxon>
        <taxon>Bacillaceae</taxon>
        <taxon>Peribacillus</taxon>
    </lineage>
</organism>